<gene>
    <name evidence="1" type="ORF">CPBP_01247</name>
</gene>
<evidence type="ECO:0000313" key="2">
    <source>
        <dbReference type="Proteomes" id="UP000594001"/>
    </source>
</evidence>
<sequence length="94" mass="10458">MRIQINNGVIAGLSKVSDDQRLQDVANESGLLMLQDAFTQKLQALHDEEGDEDNAGGYYRELIPYMVEAVFKGSPEYGFGKEIYKELSQKLGTA</sequence>
<proteinExistence type="predicted"/>
<dbReference type="RefSeq" id="WP_350331997.1">
    <property type="nucleotide sequence ID" value="NZ_CP054719.1"/>
</dbReference>
<dbReference type="AlphaFoldDB" id="A0A7L9RV09"/>
<dbReference type="Proteomes" id="UP000594001">
    <property type="component" value="Chromosome"/>
</dbReference>
<reference evidence="1 2" key="1">
    <citation type="submission" date="2020-06" db="EMBL/GenBank/DDBJ databases">
        <title>The endosymbiont of the kinetoplastid Bodo saltans is a Paracaedibacter-like alpha-proteobacterium possessing a putative toxin-antitoxin system.</title>
        <authorList>
            <person name="Midha S."/>
            <person name="Rigden D.J."/>
            <person name="Siozios S."/>
            <person name="Hurst G.D.D."/>
            <person name="Jackson A.P."/>
        </authorList>
    </citation>
    <scope>NUCLEOTIDE SEQUENCE [LARGE SCALE GENOMIC DNA]</scope>
    <source>
        <strain evidence="1">Lake Konstanz</strain>
    </source>
</reference>
<dbReference type="EMBL" id="CP054719">
    <property type="protein sequence ID" value="QOL20453.1"/>
    <property type="molecule type" value="Genomic_DNA"/>
</dbReference>
<organism evidence="1 2">
    <name type="scientific">Candidatus Bodocaedibacter vickermanii</name>
    <dbReference type="NCBI Taxonomy" id="2741701"/>
    <lineage>
        <taxon>Bacteria</taxon>
        <taxon>Pseudomonadati</taxon>
        <taxon>Pseudomonadota</taxon>
        <taxon>Alphaproteobacteria</taxon>
        <taxon>Holosporales</taxon>
        <taxon>Candidatus Paracaedibacteraceae</taxon>
        <taxon>Candidatus Bodocaedibacter</taxon>
    </lineage>
</organism>
<keyword evidence="2" id="KW-1185">Reference proteome</keyword>
<evidence type="ECO:0000313" key="1">
    <source>
        <dbReference type="EMBL" id="QOL20453.1"/>
    </source>
</evidence>
<dbReference type="KEGG" id="pbal:CPBP_01247"/>
<name>A0A7L9RV09_9PROT</name>
<accession>A0A7L9RV09</accession>
<protein>
    <submittedName>
        <fullName evidence="1">Uncharacterized protein</fullName>
    </submittedName>
</protein>